<evidence type="ECO:0000313" key="1">
    <source>
        <dbReference type="EMBL" id="SNR79355.1"/>
    </source>
</evidence>
<dbReference type="OrthoDB" id="1164756at2"/>
<dbReference type="AlphaFoldDB" id="A0A238Z7B9"/>
<dbReference type="RefSeq" id="WP_089371352.1">
    <property type="nucleotide sequence ID" value="NZ_BMEP01000001.1"/>
</dbReference>
<name>A0A238Z7B9_9FLAO</name>
<evidence type="ECO:0000313" key="2">
    <source>
        <dbReference type="Proteomes" id="UP000198379"/>
    </source>
</evidence>
<reference evidence="1 2" key="1">
    <citation type="submission" date="2017-06" db="EMBL/GenBank/DDBJ databases">
        <authorList>
            <person name="Kim H.J."/>
            <person name="Triplett B.A."/>
        </authorList>
    </citation>
    <scope>NUCLEOTIDE SEQUENCE [LARGE SCALE GENOMIC DNA]</scope>
    <source>
        <strain evidence="1 2">DSM 25597</strain>
    </source>
</reference>
<sequence length="115" mass="13663">MPFEFFIEWLYPLHLRHKKMFGIDAFYLEERIVFALCKNEKYHKDYGIWIATKKEHHQKLKHQLTSIRPLISIGIKTWLVLPENHDAFEEDAHTLVTLLKSGSPLIGNIPKKRKP</sequence>
<dbReference type="EMBL" id="FZNY01000003">
    <property type="protein sequence ID" value="SNR79355.1"/>
    <property type="molecule type" value="Genomic_DNA"/>
</dbReference>
<dbReference type="Proteomes" id="UP000198379">
    <property type="component" value="Unassembled WGS sequence"/>
</dbReference>
<proteinExistence type="predicted"/>
<protein>
    <submittedName>
        <fullName evidence="1">Uncharacterized protein</fullName>
    </submittedName>
</protein>
<keyword evidence="2" id="KW-1185">Reference proteome</keyword>
<gene>
    <name evidence="1" type="ORF">SAMN06265376_10312</name>
</gene>
<organism evidence="1 2">
    <name type="scientific">Dokdonia pacifica</name>
    <dbReference type="NCBI Taxonomy" id="1627892"/>
    <lineage>
        <taxon>Bacteria</taxon>
        <taxon>Pseudomonadati</taxon>
        <taxon>Bacteroidota</taxon>
        <taxon>Flavobacteriia</taxon>
        <taxon>Flavobacteriales</taxon>
        <taxon>Flavobacteriaceae</taxon>
        <taxon>Dokdonia</taxon>
    </lineage>
</organism>
<accession>A0A238Z7B9</accession>